<protein>
    <submittedName>
        <fullName evidence="1">Uncharacterized protein</fullName>
    </submittedName>
</protein>
<name>A0A9K3EA36_HELAN</name>
<evidence type="ECO:0000313" key="2">
    <source>
        <dbReference type="Proteomes" id="UP000215914"/>
    </source>
</evidence>
<dbReference type="EMBL" id="MNCJ02000329">
    <property type="protein sequence ID" value="KAF5768606.1"/>
    <property type="molecule type" value="Genomic_DNA"/>
</dbReference>
<accession>A0A9K3EA36</accession>
<keyword evidence="2" id="KW-1185">Reference proteome</keyword>
<reference evidence="1" key="1">
    <citation type="journal article" date="2017" name="Nature">
        <title>The sunflower genome provides insights into oil metabolism, flowering and Asterid evolution.</title>
        <authorList>
            <person name="Badouin H."/>
            <person name="Gouzy J."/>
            <person name="Grassa C.J."/>
            <person name="Murat F."/>
            <person name="Staton S.E."/>
            <person name="Cottret L."/>
            <person name="Lelandais-Briere C."/>
            <person name="Owens G.L."/>
            <person name="Carrere S."/>
            <person name="Mayjonade B."/>
            <person name="Legrand L."/>
            <person name="Gill N."/>
            <person name="Kane N.C."/>
            <person name="Bowers J.E."/>
            <person name="Hubner S."/>
            <person name="Bellec A."/>
            <person name="Berard A."/>
            <person name="Berges H."/>
            <person name="Blanchet N."/>
            <person name="Boniface M.C."/>
            <person name="Brunel D."/>
            <person name="Catrice O."/>
            <person name="Chaidir N."/>
            <person name="Claudel C."/>
            <person name="Donnadieu C."/>
            <person name="Faraut T."/>
            <person name="Fievet G."/>
            <person name="Helmstetter N."/>
            <person name="King M."/>
            <person name="Knapp S.J."/>
            <person name="Lai Z."/>
            <person name="Le Paslier M.C."/>
            <person name="Lippi Y."/>
            <person name="Lorenzon L."/>
            <person name="Mandel J.R."/>
            <person name="Marage G."/>
            <person name="Marchand G."/>
            <person name="Marquand E."/>
            <person name="Bret-Mestries E."/>
            <person name="Morien E."/>
            <person name="Nambeesan S."/>
            <person name="Nguyen T."/>
            <person name="Pegot-Espagnet P."/>
            <person name="Pouilly N."/>
            <person name="Raftis F."/>
            <person name="Sallet E."/>
            <person name="Schiex T."/>
            <person name="Thomas J."/>
            <person name="Vandecasteele C."/>
            <person name="Vares D."/>
            <person name="Vear F."/>
            <person name="Vautrin S."/>
            <person name="Crespi M."/>
            <person name="Mangin B."/>
            <person name="Burke J.M."/>
            <person name="Salse J."/>
            <person name="Munos S."/>
            <person name="Vincourt P."/>
            <person name="Rieseberg L.H."/>
            <person name="Langlade N.B."/>
        </authorList>
    </citation>
    <scope>NUCLEOTIDE SEQUENCE</scope>
    <source>
        <tissue evidence="1">Leaves</tissue>
    </source>
</reference>
<dbReference type="Gramene" id="mRNA:HanXRQr2_Chr14g0638341">
    <property type="protein sequence ID" value="CDS:HanXRQr2_Chr14g0638341.1"/>
    <property type="gene ID" value="HanXRQr2_Chr14g0638341"/>
</dbReference>
<comment type="caution">
    <text evidence="1">The sequence shown here is derived from an EMBL/GenBank/DDBJ whole genome shotgun (WGS) entry which is preliminary data.</text>
</comment>
<proteinExistence type="predicted"/>
<evidence type="ECO:0000313" key="1">
    <source>
        <dbReference type="EMBL" id="KAF5768606.1"/>
    </source>
</evidence>
<gene>
    <name evidence="1" type="ORF">HanXRQr2_Chr14g0638341</name>
</gene>
<dbReference type="AlphaFoldDB" id="A0A9K3EA36"/>
<dbReference type="Proteomes" id="UP000215914">
    <property type="component" value="Unassembled WGS sequence"/>
</dbReference>
<reference evidence="1" key="2">
    <citation type="submission" date="2020-06" db="EMBL/GenBank/DDBJ databases">
        <title>Helianthus annuus Genome sequencing and assembly Release 2.</title>
        <authorList>
            <person name="Gouzy J."/>
            <person name="Langlade N."/>
            <person name="Munos S."/>
        </authorList>
    </citation>
    <scope>NUCLEOTIDE SEQUENCE</scope>
    <source>
        <tissue evidence="1">Leaves</tissue>
    </source>
</reference>
<organism evidence="1 2">
    <name type="scientific">Helianthus annuus</name>
    <name type="common">Common sunflower</name>
    <dbReference type="NCBI Taxonomy" id="4232"/>
    <lineage>
        <taxon>Eukaryota</taxon>
        <taxon>Viridiplantae</taxon>
        <taxon>Streptophyta</taxon>
        <taxon>Embryophyta</taxon>
        <taxon>Tracheophyta</taxon>
        <taxon>Spermatophyta</taxon>
        <taxon>Magnoliopsida</taxon>
        <taxon>eudicotyledons</taxon>
        <taxon>Gunneridae</taxon>
        <taxon>Pentapetalae</taxon>
        <taxon>asterids</taxon>
        <taxon>campanulids</taxon>
        <taxon>Asterales</taxon>
        <taxon>Asteraceae</taxon>
        <taxon>Asteroideae</taxon>
        <taxon>Heliantheae alliance</taxon>
        <taxon>Heliantheae</taxon>
        <taxon>Helianthus</taxon>
    </lineage>
</organism>
<sequence length="57" mass="6533">MLFLNSCLPLLNAFIKPFICGILIQNSILLEFDEFKCFRMGHGLLGTCVVEMRKLKI</sequence>